<organism evidence="1 2">
    <name type="scientific">Populus alba x Populus x berolinensis</name>
    <dbReference type="NCBI Taxonomy" id="444605"/>
    <lineage>
        <taxon>Eukaryota</taxon>
        <taxon>Viridiplantae</taxon>
        <taxon>Streptophyta</taxon>
        <taxon>Embryophyta</taxon>
        <taxon>Tracheophyta</taxon>
        <taxon>Spermatophyta</taxon>
        <taxon>Magnoliopsida</taxon>
        <taxon>eudicotyledons</taxon>
        <taxon>Gunneridae</taxon>
        <taxon>Pentapetalae</taxon>
        <taxon>rosids</taxon>
        <taxon>fabids</taxon>
        <taxon>Malpighiales</taxon>
        <taxon>Salicaceae</taxon>
        <taxon>Saliceae</taxon>
        <taxon>Populus</taxon>
    </lineage>
</organism>
<gene>
    <name evidence="1" type="ORF">NC653_022235</name>
</gene>
<dbReference type="PANTHER" id="PTHR31115">
    <property type="entry name" value="OS05G0107300 PROTEIN"/>
    <property type="match status" value="1"/>
</dbReference>
<dbReference type="AlphaFoldDB" id="A0AAD6MEA0"/>
<dbReference type="PANTHER" id="PTHR31115:SF4">
    <property type="entry name" value="SPECTRIN BETA CHAIN, BRAIN"/>
    <property type="match status" value="1"/>
</dbReference>
<sequence length="234" mass="26010">MELKEGLHQQIGIMKNKLGKLGRAVQKGRDMEKRNAEHVAMDHLIQMAYKKQLSVIDFYRLFVGIVPSKSTVRKASRQVALAFIKRTLARCHKFEDTGSSCFSEPALAAGTHAMKSLTLMLKPEDQDTTKEVDEPSDFPHSQLNEFDTIELGGSTDLGGPQDLGSWLNIESFVLHAGEVGSRKPILRSNLTGLVEFPFLIARGTFSPTTLSTLLNMDEASMHLDHYLTGLTSRH</sequence>
<accession>A0AAD6MEA0</accession>
<name>A0AAD6MEA0_9ROSI</name>
<evidence type="ECO:0000313" key="2">
    <source>
        <dbReference type="Proteomes" id="UP001164929"/>
    </source>
</evidence>
<dbReference type="Proteomes" id="UP001164929">
    <property type="component" value="Chromosome 9"/>
</dbReference>
<comment type="caution">
    <text evidence="1">The sequence shown here is derived from an EMBL/GenBank/DDBJ whole genome shotgun (WGS) entry which is preliminary data.</text>
</comment>
<keyword evidence="2" id="KW-1185">Reference proteome</keyword>
<dbReference type="EMBL" id="JAQIZT010000009">
    <property type="protein sequence ID" value="KAJ6983951.1"/>
    <property type="molecule type" value="Genomic_DNA"/>
</dbReference>
<evidence type="ECO:0000313" key="1">
    <source>
        <dbReference type="EMBL" id="KAJ6983951.1"/>
    </source>
</evidence>
<reference evidence="1" key="1">
    <citation type="journal article" date="2023" name="Mol. Ecol. Resour.">
        <title>Chromosome-level genome assembly of a triploid poplar Populus alba 'Berolinensis'.</title>
        <authorList>
            <person name="Chen S."/>
            <person name="Yu Y."/>
            <person name="Wang X."/>
            <person name="Wang S."/>
            <person name="Zhang T."/>
            <person name="Zhou Y."/>
            <person name="He R."/>
            <person name="Meng N."/>
            <person name="Wang Y."/>
            <person name="Liu W."/>
            <person name="Liu Z."/>
            <person name="Liu J."/>
            <person name="Guo Q."/>
            <person name="Huang H."/>
            <person name="Sederoff R.R."/>
            <person name="Wang G."/>
            <person name="Qu G."/>
            <person name="Chen S."/>
        </authorList>
    </citation>
    <scope>NUCLEOTIDE SEQUENCE</scope>
    <source>
        <strain evidence="1">SC-2020</strain>
    </source>
</reference>
<proteinExistence type="predicted"/>
<protein>
    <submittedName>
        <fullName evidence="1">Uncharacterized protein</fullName>
    </submittedName>
</protein>